<organism evidence="2 3">
    <name type="scientific">Aliarcobacter cryaerophilus</name>
    <dbReference type="NCBI Taxonomy" id="28198"/>
    <lineage>
        <taxon>Bacteria</taxon>
        <taxon>Pseudomonadati</taxon>
        <taxon>Campylobacterota</taxon>
        <taxon>Epsilonproteobacteria</taxon>
        <taxon>Campylobacterales</taxon>
        <taxon>Arcobacteraceae</taxon>
        <taxon>Aliarcobacter</taxon>
    </lineage>
</organism>
<dbReference type="GO" id="GO:0016747">
    <property type="term" value="F:acyltransferase activity, transferring groups other than amino-acyl groups"/>
    <property type="evidence" value="ECO:0007669"/>
    <property type="project" value="InterPro"/>
</dbReference>
<evidence type="ECO:0000313" key="3">
    <source>
        <dbReference type="Proteomes" id="UP000239151"/>
    </source>
</evidence>
<dbReference type="PROSITE" id="PS51186">
    <property type="entry name" value="GNAT"/>
    <property type="match status" value="1"/>
</dbReference>
<feature type="domain" description="N-acetyltransferase" evidence="1">
    <location>
        <begin position="121"/>
        <end position="252"/>
    </location>
</feature>
<comment type="caution">
    <text evidence="2">The sequence shown here is derived from an EMBL/GenBank/DDBJ whole genome shotgun (WGS) entry which is preliminary data.</text>
</comment>
<evidence type="ECO:0000259" key="1">
    <source>
        <dbReference type="PROSITE" id="PS51186"/>
    </source>
</evidence>
<name>A0A2S9THA1_9BACT</name>
<reference evidence="2 3" key="1">
    <citation type="submission" date="2017-09" db="EMBL/GenBank/DDBJ databases">
        <title>Reassesment of A. cryaerophilus.</title>
        <authorList>
            <person name="Perez-Cataluna A."/>
            <person name="Collado L."/>
            <person name="Salgado O."/>
            <person name="Lefinanco V."/>
            <person name="Figueras M.J."/>
        </authorList>
    </citation>
    <scope>NUCLEOTIDE SEQUENCE [LARGE SCALE GENOMIC DNA]</scope>
    <source>
        <strain evidence="2 3">LMG 9065</strain>
    </source>
</reference>
<dbReference type="RefSeq" id="WP_105938955.1">
    <property type="nucleotide sequence ID" value="NZ_JAMXDW010000005.1"/>
</dbReference>
<dbReference type="SUPFAM" id="SSF55729">
    <property type="entry name" value="Acyl-CoA N-acyltransferases (Nat)"/>
    <property type="match status" value="1"/>
</dbReference>
<dbReference type="InterPro" id="IPR000182">
    <property type="entry name" value="GNAT_dom"/>
</dbReference>
<protein>
    <recommendedName>
        <fullName evidence="1">N-acetyltransferase domain-containing protein</fullName>
    </recommendedName>
</protein>
<sequence>MKQKAIEIFKNRPKYTNCFINYNKFLTLIENEIFFIERNNIFILKSENGIFKFLYFVNSLKDIEKSDIFLKNINTPISLEFVTKDIKDIPKFEDFGFVFYKVFSRYFVNKENRILPKSIKNSIQLADENDIEEIHSMAIENFDPLCDFIPTINELENFIHNKELYVAKNDEILGFALYLKQPYGYELRIFCISSKYRSMGLGYDFVASLPNDKRICKCWIDDNNYASIHLNKSIGFTIDGLKNYIFIRNISN</sequence>
<evidence type="ECO:0000313" key="2">
    <source>
        <dbReference type="EMBL" id="PRM98226.1"/>
    </source>
</evidence>
<dbReference type="EMBL" id="NXGI01000005">
    <property type="protein sequence ID" value="PRM98226.1"/>
    <property type="molecule type" value="Genomic_DNA"/>
</dbReference>
<dbReference type="AlphaFoldDB" id="A0A2S9THA1"/>
<dbReference type="Gene3D" id="3.40.630.30">
    <property type="match status" value="1"/>
</dbReference>
<accession>A0A2S9THA1</accession>
<dbReference type="Proteomes" id="UP000239151">
    <property type="component" value="Unassembled WGS sequence"/>
</dbReference>
<proteinExistence type="predicted"/>
<dbReference type="InterPro" id="IPR016181">
    <property type="entry name" value="Acyl_CoA_acyltransferase"/>
</dbReference>
<gene>
    <name evidence="2" type="ORF">CJ670_04110</name>
</gene>